<name>A0A9E4ZKK1_9EURY</name>
<dbReference type="PROSITE" id="PS50077">
    <property type="entry name" value="HEAT_REPEAT"/>
    <property type="match status" value="1"/>
</dbReference>
<dbReference type="AlphaFoldDB" id="A0A9E4ZKK1"/>
<organism evidence="2 3">
    <name type="scientific">Methanoculleus formosensis</name>
    <dbReference type="NCBI Taxonomy" id="2590886"/>
    <lineage>
        <taxon>Archaea</taxon>
        <taxon>Methanobacteriati</taxon>
        <taxon>Methanobacteriota</taxon>
        <taxon>Stenosarchaea group</taxon>
        <taxon>Methanomicrobia</taxon>
        <taxon>Methanomicrobiales</taxon>
        <taxon>Methanomicrobiaceae</taxon>
        <taxon>Methanoculleus</taxon>
    </lineage>
</organism>
<comment type="caution">
    <text evidence="2">The sequence shown here is derived from an EMBL/GenBank/DDBJ whole genome shotgun (WGS) entry which is preliminary data.</text>
</comment>
<dbReference type="SUPFAM" id="SSF48371">
    <property type="entry name" value="ARM repeat"/>
    <property type="match status" value="1"/>
</dbReference>
<accession>A0A9E4ZKK1</accession>
<sequence length="105" mass="10851">MDVTDRTNALIGILRAGSSADRMAAAAEIAAIGPAALPPLLSLLDDPDPRLRMWAAYTLGMIGDAGAVPALMEALEDTDPAVVKWAAAALRRIRDAAGGCGCRFC</sequence>
<dbReference type="InterPro" id="IPR016024">
    <property type="entry name" value="ARM-type_fold"/>
</dbReference>
<keyword evidence="3" id="KW-1185">Reference proteome</keyword>
<dbReference type="Proteomes" id="UP001065682">
    <property type="component" value="Unassembled WGS sequence"/>
</dbReference>
<reference evidence="2" key="1">
    <citation type="submission" date="2019-06" db="EMBL/GenBank/DDBJ databases">
        <title>Methanoculleus strain from Tamsui River, Taipei, Taiwan.</title>
        <authorList>
            <person name="You Y.-T."/>
            <person name="Chen S.-C."/>
            <person name="Lai S.-J."/>
            <person name="Lee Y.-C."/>
            <person name="Lai M.-C."/>
        </authorList>
    </citation>
    <scope>NUCLEOTIDE SEQUENCE</scope>
    <source>
        <strain evidence="2">Afa-1</strain>
    </source>
</reference>
<dbReference type="GO" id="GO:0016491">
    <property type="term" value="F:oxidoreductase activity"/>
    <property type="evidence" value="ECO:0007669"/>
    <property type="project" value="TreeGrafter"/>
</dbReference>
<dbReference type="InterPro" id="IPR004155">
    <property type="entry name" value="PBS_lyase_HEAT"/>
</dbReference>
<dbReference type="Gene3D" id="1.25.10.10">
    <property type="entry name" value="Leucine-rich Repeat Variant"/>
    <property type="match status" value="1"/>
</dbReference>
<dbReference type="PANTHER" id="PTHR12697">
    <property type="entry name" value="PBS LYASE HEAT-LIKE PROTEIN"/>
    <property type="match status" value="1"/>
</dbReference>
<evidence type="ECO:0000256" key="1">
    <source>
        <dbReference type="ARBA" id="ARBA00045876"/>
    </source>
</evidence>
<dbReference type="PROSITE" id="PS50176">
    <property type="entry name" value="ARM_REPEAT"/>
    <property type="match status" value="1"/>
</dbReference>
<evidence type="ECO:0000313" key="3">
    <source>
        <dbReference type="Proteomes" id="UP001065682"/>
    </source>
</evidence>
<dbReference type="EMBL" id="VHLL01000001">
    <property type="protein sequence ID" value="MCT8335986.1"/>
    <property type="molecule type" value="Genomic_DNA"/>
</dbReference>
<dbReference type="InterPro" id="IPR000225">
    <property type="entry name" value="Armadillo"/>
</dbReference>
<protein>
    <submittedName>
        <fullName evidence="2">HEAT repeat domain-containing protein</fullName>
    </submittedName>
</protein>
<dbReference type="Pfam" id="PF13646">
    <property type="entry name" value="HEAT_2"/>
    <property type="match status" value="1"/>
</dbReference>
<dbReference type="RefSeq" id="WP_261596042.1">
    <property type="nucleotide sequence ID" value="NZ_VHLL01000001.1"/>
</dbReference>
<dbReference type="InterPro" id="IPR011989">
    <property type="entry name" value="ARM-like"/>
</dbReference>
<dbReference type="SMART" id="SM00567">
    <property type="entry name" value="EZ_HEAT"/>
    <property type="match status" value="2"/>
</dbReference>
<evidence type="ECO:0000313" key="2">
    <source>
        <dbReference type="EMBL" id="MCT8335986.1"/>
    </source>
</evidence>
<dbReference type="PANTHER" id="PTHR12697:SF5">
    <property type="entry name" value="DEOXYHYPUSINE HYDROXYLASE"/>
    <property type="match status" value="1"/>
</dbReference>
<dbReference type="InterPro" id="IPR021133">
    <property type="entry name" value="HEAT_type_2"/>
</dbReference>
<proteinExistence type="predicted"/>
<gene>
    <name evidence="2" type="ORF">FKB36_00355</name>
</gene>
<comment type="function">
    <text evidence="1">Catalyzes the hydroxylation of the N(6)-(4-aminobutyl)-L-lysine intermediate produced by deoxyhypusine synthase/DHPS on a critical lysine of the eukaryotic translation initiation factor 5A/eIF-5A. This is the second step of the post-translational modification of that lysine into an unusual amino acid residue named hypusine. Hypusination is unique to mature eIF-5A factor and is essential for its function.</text>
</comment>